<dbReference type="Gene3D" id="3.30.160.60">
    <property type="entry name" value="Classic Zinc Finger"/>
    <property type="match status" value="3"/>
</dbReference>
<organism evidence="6 7">
    <name type="scientific">Rhizodiscina lignyota</name>
    <dbReference type="NCBI Taxonomy" id="1504668"/>
    <lineage>
        <taxon>Eukaryota</taxon>
        <taxon>Fungi</taxon>
        <taxon>Dikarya</taxon>
        <taxon>Ascomycota</taxon>
        <taxon>Pezizomycotina</taxon>
        <taxon>Dothideomycetes</taxon>
        <taxon>Pleosporomycetidae</taxon>
        <taxon>Aulographales</taxon>
        <taxon>Rhizodiscinaceae</taxon>
        <taxon>Rhizodiscina</taxon>
    </lineage>
</organism>
<dbReference type="GO" id="GO:0000978">
    <property type="term" value="F:RNA polymerase II cis-regulatory region sequence-specific DNA binding"/>
    <property type="evidence" value="ECO:0007669"/>
    <property type="project" value="TreeGrafter"/>
</dbReference>
<dbReference type="PROSITE" id="PS00028">
    <property type="entry name" value="ZINC_FINGER_C2H2_1"/>
    <property type="match status" value="2"/>
</dbReference>
<accession>A0A9P4IH49</accession>
<dbReference type="InterPro" id="IPR013087">
    <property type="entry name" value="Znf_C2H2_type"/>
</dbReference>
<evidence type="ECO:0000256" key="1">
    <source>
        <dbReference type="ARBA" id="ARBA00022723"/>
    </source>
</evidence>
<keyword evidence="2 4" id="KW-0863">Zinc-finger</keyword>
<keyword evidence="3" id="KW-0862">Zinc</keyword>
<proteinExistence type="predicted"/>
<feature type="non-terminal residue" evidence="6">
    <location>
        <position position="111"/>
    </location>
</feature>
<keyword evidence="7" id="KW-1185">Reference proteome</keyword>
<dbReference type="GO" id="GO:0008270">
    <property type="term" value="F:zinc ion binding"/>
    <property type="evidence" value="ECO:0007669"/>
    <property type="project" value="UniProtKB-KW"/>
</dbReference>
<evidence type="ECO:0000256" key="4">
    <source>
        <dbReference type="PROSITE-ProRule" id="PRU00042"/>
    </source>
</evidence>
<dbReference type="PROSITE" id="PS50157">
    <property type="entry name" value="ZINC_FINGER_C2H2_2"/>
    <property type="match status" value="2"/>
</dbReference>
<protein>
    <recommendedName>
        <fullName evidence="5">C2H2-type domain-containing protein</fullName>
    </recommendedName>
</protein>
<sequence>MSIADLNLDASIEDTGISAEEVSSYISPQDPLNHRWTCLYPECKKTFGRRENIRSHVQTHLGDRQFRCNSCGKCFVRQHDLKRHAKIHTGDKPYRCPCGGGFARQDALTRH</sequence>
<dbReference type="PANTHER" id="PTHR23235">
    <property type="entry name" value="KRUEPPEL-LIKE TRANSCRIPTION FACTOR"/>
    <property type="match status" value="1"/>
</dbReference>
<comment type="caution">
    <text evidence="6">The sequence shown here is derived from an EMBL/GenBank/DDBJ whole genome shotgun (WGS) entry which is preliminary data.</text>
</comment>
<evidence type="ECO:0000313" key="6">
    <source>
        <dbReference type="EMBL" id="KAF2101480.1"/>
    </source>
</evidence>
<dbReference type="OrthoDB" id="8117402at2759"/>
<dbReference type="AlphaFoldDB" id="A0A9P4IH49"/>
<dbReference type="EMBL" id="ML978123">
    <property type="protein sequence ID" value="KAF2101480.1"/>
    <property type="molecule type" value="Genomic_DNA"/>
</dbReference>
<name>A0A9P4IH49_9PEZI</name>
<dbReference type="Proteomes" id="UP000799772">
    <property type="component" value="Unassembled WGS sequence"/>
</dbReference>
<evidence type="ECO:0000256" key="3">
    <source>
        <dbReference type="ARBA" id="ARBA00022833"/>
    </source>
</evidence>
<evidence type="ECO:0000256" key="2">
    <source>
        <dbReference type="ARBA" id="ARBA00022771"/>
    </source>
</evidence>
<evidence type="ECO:0000259" key="5">
    <source>
        <dbReference type="PROSITE" id="PS50157"/>
    </source>
</evidence>
<gene>
    <name evidence="6" type="ORF">NA57DRAFT_34078</name>
</gene>
<feature type="domain" description="C2H2-type" evidence="5">
    <location>
        <begin position="36"/>
        <end position="65"/>
    </location>
</feature>
<dbReference type="InterPro" id="IPR036236">
    <property type="entry name" value="Znf_C2H2_sf"/>
</dbReference>
<dbReference type="FunFam" id="3.30.160.60:FF:001649">
    <property type="entry name" value="C2H2 transcription factor Swi5"/>
    <property type="match status" value="1"/>
</dbReference>
<dbReference type="SUPFAM" id="SSF57667">
    <property type="entry name" value="beta-beta-alpha zinc fingers"/>
    <property type="match status" value="2"/>
</dbReference>
<evidence type="ECO:0000313" key="7">
    <source>
        <dbReference type="Proteomes" id="UP000799772"/>
    </source>
</evidence>
<dbReference type="Pfam" id="PF00096">
    <property type="entry name" value="zf-C2H2"/>
    <property type="match status" value="2"/>
</dbReference>
<dbReference type="GO" id="GO:0000981">
    <property type="term" value="F:DNA-binding transcription factor activity, RNA polymerase II-specific"/>
    <property type="evidence" value="ECO:0007669"/>
    <property type="project" value="TreeGrafter"/>
</dbReference>
<dbReference type="SMART" id="SM00355">
    <property type="entry name" value="ZnF_C2H2"/>
    <property type="match status" value="2"/>
</dbReference>
<feature type="domain" description="C2H2-type" evidence="5">
    <location>
        <begin position="66"/>
        <end position="93"/>
    </location>
</feature>
<keyword evidence="1" id="KW-0479">Metal-binding</keyword>
<reference evidence="6" key="1">
    <citation type="journal article" date="2020" name="Stud. Mycol.">
        <title>101 Dothideomycetes genomes: a test case for predicting lifestyles and emergence of pathogens.</title>
        <authorList>
            <person name="Haridas S."/>
            <person name="Albert R."/>
            <person name="Binder M."/>
            <person name="Bloem J."/>
            <person name="Labutti K."/>
            <person name="Salamov A."/>
            <person name="Andreopoulos B."/>
            <person name="Baker S."/>
            <person name="Barry K."/>
            <person name="Bills G."/>
            <person name="Bluhm B."/>
            <person name="Cannon C."/>
            <person name="Castanera R."/>
            <person name="Culley D."/>
            <person name="Daum C."/>
            <person name="Ezra D."/>
            <person name="Gonzalez J."/>
            <person name="Henrissat B."/>
            <person name="Kuo A."/>
            <person name="Liang C."/>
            <person name="Lipzen A."/>
            <person name="Lutzoni F."/>
            <person name="Magnuson J."/>
            <person name="Mondo S."/>
            <person name="Nolan M."/>
            <person name="Ohm R."/>
            <person name="Pangilinan J."/>
            <person name="Park H.-J."/>
            <person name="Ramirez L."/>
            <person name="Alfaro M."/>
            <person name="Sun H."/>
            <person name="Tritt A."/>
            <person name="Yoshinaga Y."/>
            <person name="Zwiers L.-H."/>
            <person name="Turgeon B."/>
            <person name="Goodwin S."/>
            <person name="Spatafora J."/>
            <person name="Crous P."/>
            <person name="Grigoriev I."/>
        </authorList>
    </citation>
    <scope>NUCLEOTIDE SEQUENCE</scope>
    <source>
        <strain evidence="6">CBS 133067</strain>
    </source>
</reference>
<dbReference type="PANTHER" id="PTHR23235:SF120">
    <property type="entry name" value="KRUPPEL-LIKE FACTOR 15"/>
    <property type="match status" value="1"/>
</dbReference>